<organism evidence="3 4">
    <name type="scientific">Clavelina lepadiformis</name>
    <name type="common">Light-bulb sea squirt</name>
    <name type="synonym">Ascidia lepadiformis</name>
    <dbReference type="NCBI Taxonomy" id="159417"/>
    <lineage>
        <taxon>Eukaryota</taxon>
        <taxon>Metazoa</taxon>
        <taxon>Chordata</taxon>
        <taxon>Tunicata</taxon>
        <taxon>Ascidiacea</taxon>
        <taxon>Aplousobranchia</taxon>
        <taxon>Clavelinidae</taxon>
        <taxon>Clavelina</taxon>
    </lineage>
</organism>
<comment type="caution">
    <text evidence="3">The sequence shown here is derived from an EMBL/GenBank/DDBJ whole genome shotgun (WGS) entry which is preliminary data.</text>
</comment>
<name>A0ABP0G4L7_CLALP</name>
<feature type="transmembrane region" description="Helical" evidence="2">
    <location>
        <begin position="60"/>
        <end position="79"/>
    </location>
</feature>
<evidence type="ECO:0000256" key="1">
    <source>
        <dbReference type="SAM" id="MobiDB-lite"/>
    </source>
</evidence>
<evidence type="ECO:0000313" key="4">
    <source>
        <dbReference type="Proteomes" id="UP001642483"/>
    </source>
</evidence>
<keyword evidence="2" id="KW-0812">Transmembrane</keyword>
<dbReference type="EMBL" id="CAWYQH010000103">
    <property type="protein sequence ID" value="CAK8686752.1"/>
    <property type="molecule type" value="Genomic_DNA"/>
</dbReference>
<reference evidence="3 4" key="1">
    <citation type="submission" date="2024-02" db="EMBL/GenBank/DDBJ databases">
        <authorList>
            <person name="Daric V."/>
            <person name="Darras S."/>
        </authorList>
    </citation>
    <scope>NUCLEOTIDE SEQUENCE [LARGE SCALE GENOMIC DNA]</scope>
</reference>
<sequence length="241" mass="27541">MQPQSQIINSAGQSSSVSDGDDEDDDDDDATTSSATFRTSWTGCKILPPKRFSDYKHNMFVCLLLTCFFLFTSAAQVNLHLDSRQFHPSLGSLASCSIERGYCLTGNRMFIWRVPLHINCPPTKPLGSHKMLLHYNSTSLYRVSLPDLGISVHHWRKCSTRAKSCYGNHIHCDDNNFIFRYHQCTELDRIALFRPNLPRRVSSQTPHSQFSRLLATFDTQQDDLISEVLTTFNEENKFLHC</sequence>
<feature type="region of interest" description="Disordered" evidence="1">
    <location>
        <begin position="1"/>
        <end position="34"/>
    </location>
</feature>
<proteinExistence type="predicted"/>
<evidence type="ECO:0000313" key="3">
    <source>
        <dbReference type="EMBL" id="CAK8686752.1"/>
    </source>
</evidence>
<keyword evidence="4" id="KW-1185">Reference proteome</keyword>
<feature type="compositionally biased region" description="Acidic residues" evidence="1">
    <location>
        <begin position="19"/>
        <end position="30"/>
    </location>
</feature>
<dbReference type="Proteomes" id="UP001642483">
    <property type="component" value="Unassembled WGS sequence"/>
</dbReference>
<keyword evidence="2" id="KW-1133">Transmembrane helix</keyword>
<keyword evidence="2" id="KW-0472">Membrane</keyword>
<evidence type="ECO:0000256" key="2">
    <source>
        <dbReference type="SAM" id="Phobius"/>
    </source>
</evidence>
<accession>A0ABP0G4L7</accession>
<gene>
    <name evidence="3" type="ORF">CVLEPA_LOCUS18676</name>
</gene>
<protein>
    <submittedName>
        <fullName evidence="3">Uncharacterized protein</fullName>
    </submittedName>
</protein>